<gene>
    <name evidence="2" type="ORF">B1A_17213</name>
</gene>
<comment type="caution">
    <text evidence="2">The sequence shown here is derived from an EMBL/GenBank/DDBJ whole genome shotgun (WGS) entry which is preliminary data.</text>
</comment>
<reference evidence="2" key="1">
    <citation type="submission" date="2013-08" db="EMBL/GenBank/DDBJ databases">
        <authorList>
            <person name="Mendez C."/>
            <person name="Richter M."/>
            <person name="Ferrer M."/>
            <person name="Sanchez J."/>
        </authorList>
    </citation>
    <scope>NUCLEOTIDE SEQUENCE</scope>
</reference>
<organism evidence="2">
    <name type="scientific">mine drainage metagenome</name>
    <dbReference type="NCBI Taxonomy" id="410659"/>
    <lineage>
        <taxon>unclassified sequences</taxon>
        <taxon>metagenomes</taxon>
        <taxon>ecological metagenomes</taxon>
    </lineage>
</organism>
<protein>
    <submittedName>
        <fullName evidence="2">Putative transposase</fullName>
    </submittedName>
</protein>
<feature type="domain" description="Transposase IS66 central" evidence="1">
    <location>
        <begin position="27"/>
        <end position="98"/>
    </location>
</feature>
<sequence length="135" mass="15799">KRALQQIHKEGKEFKGHGTMEDVDKLYHEMVFLLDTDYEHPKCRSFVNNLLKRKKEWLFAFVMHPEVESTNNRAERALRPSVIYRKVSGGSRTERGADIYARLASIYYTSKLRKNSFIKDTPKVIVRKSRNAKPG</sequence>
<accession>T0YZR7</accession>
<name>T0YZR7_9ZZZZ</name>
<feature type="non-terminal residue" evidence="2">
    <location>
        <position position="1"/>
    </location>
</feature>
<proteinExistence type="predicted"/>
<dbReference type="PANTHER" id="PTHR33678">
    <property type="entry name" value="BLL1576 PROTEIN"/>
    <property type="match status" value="1"/>
</dbReference>
<dbReference type="AlphaFoldDB" id="T0YZR7"/>
<evidence type="ECO:0000259" key="1">
    <source>
        <dbReference type="Pfam" id="PF03050"/>
    </source>
</evidence>
<evidence type="ECO:0000313" key="2">
    <source>
        <dbReference type="EMBL" id="EQD38513.1"/>
    </source>
</evidence>
<dbReference type="Pfam" id="PF03050">
    <property type="entry name" value="DDE_Tnp_IS66"/>
    <property type="match status" value="1"/>
</dbReference>
<dbReference type="InterPro" id="IPR052344">
    <property type="entry name" value="Transposase-related"/>
</dbReference>
<dbReference type="InterPro" id="IPR004291">
    <property type="entry name" value="Transposase_IS66_central"/>
</dbReference>
<dbReference type="PANTHER" id="PTHR33678:SF1">
    <property type="entry name" value="BLL1576 PROTEIN"/>
    <property type="match status" value="1"/>
</dbReference>
<dbReference type="EMBL" id="AUZX01012651">
    <property type="protein sequence ID" value="EQD38513.1"/>
    <property type="molecule type" value="Genomic_DNA"/>
</dbReference>
<reference evidence="2" key="2">
    <citation type="journal article" date="2014" name="ISME J.">
        <title>Microbial stratification in low pH oxic and suboxic macroscopic growths along an acid mine drainage.</title>
        <authorList>
            <person name="Mendez-Garcia C."/>
            <person name="Mesa V."/>
            <person name="Sprenger R.R."/>
            <person name="Richter M."/>
            <person name="Diez M.S."/>
            <person name="Solano J."/>
            <person name="Bargiela R."/>
            <person name="Golyshina O.V."/>
            <person name="Manteca A."/>
            <person name="Ramos J.L."/>
            <person name="Gallego J.R."/>
            <person name="Llorente I."/>
            <person name="Martins Dos Santos V.A."/>
            <person name="Jensen O.N."/>
            <person name="Pelaez A.I."/>
            <person name="Sanchez J."/>
            <person name="Ferrer M."/>
        </authorList>
    </citation>
    <scope>NUCLEOTIDE SEQUENCE</scope>
</reference>